<evidence type="ECO:0000313" key="1">
    <source>
        <dbReference type="EMBL" id="UTZ27485.1"/>
    </source>
</evidence>
<reference evidence="1" key="1">
    <citation type="submission" date="2020-03" db="EMBL/GenBank/DDBJ databases">
        <title>Five strains of Vibrio campbellii isolated from Mariana Trench.</title>
        <authorList>
            <person name="Liang J."/>
            <person name="Zhang X.-H."/>
        </authorList>
    </citation>
    <scope>NUCLEOTIDE SEQUENCE</scope>
    <source>
        <strain evidence="1">LJC014</strain>
    </source>
</reference>
<proteinExistence type="predicted"/>
<dbReference type="RefSeq" id="WP_010645722.1">
    <property type="nucleotide sequence ID" value="NZ_CP030788.1"/>
</dbReference>
<name>A0AAE9MZ20_9VIBR</name>
<accession>A0AAE9MZ20</accession>
<organism evidence="1 2">
    <name type="scientific">Vibrio campbellii</name>
    <dbReference type="NCBI Taxonomy" id="680"/>
    <lineage>
        <taxon>Bacteria</taxon>
        <taxon>Pseudomonadati</taxon>
        <taxon>Pseudomonadota</taxon>
        <taxon>Gammaproteobacteria</taxon>
        <taxon>Vibrionales</taxon>
        <taxon>Vibrionaceae</taxon>
        <taxon>Vibrio</taxon>
    </lineage>
</organism>
<dbReference type="AlphaFoldDB" id="A0AAE9MZ20"/>
<evidence type="ECO:0000313" key="2">
    <source>
        <dbReference type="Proteomes" id="UP001058687"/>
    </source>
</evidence>
<protein>
    <submittedName>
        <fullName evidence="1">Uncharacterized protein</fullName>
    </submittedName>
</protein>
<dbReference type="Proteomes" id="UP001058687">
    <property type="component" value="Chromosome 1"/>
</dbReference>
<sequence>MNFLGYFEKIKGKLEEIENLNDLTVWRKRRNICQFGLTFKTARGFLIKHSYQGFKGEISADNKERNVTNFLESDS</sequence>
<dbReference type="EMBL" id="CP050467">
    <property type="protein sequence ID" value="UTZ27485.1"/>
    <property type="molecule type" value="Genomic_DNA"/>
</dbReference>
<gene>
    <name evidence="1" type="ORF">HB761_12455</name>
</gene>